<evidence type="ECO:0000313" key="1">
    <source>
        <dbReference type="EMBL" id="KAJ2967419.1"/>
    </source>
</evidence>
<name>A0ACC1MMB5_9PEZI</name>
<gene>
    <name evidence="1" type="ORF">NUW58_g10457</name>
</gene>
<organism evidence="1 2">
    <name type="scientific">Xylaria curta</name>
    <dbReference type="NCBI Taxonomy" id="42375"/>
    <lineage>
        <taxon>Eukaryota</taxon>
        <taxon>Fungi</taxon>
        <taxon>Dikarya</taxon>
        <taxon>Ascomycota</taxon>
        <taxon>Pezizomycotina</taxon>
        <taxon>Sordariomycetes</taxon>
        <taxon>Xylariomycetidae</taxon>
        <taxon>Xylariales</taxon>
        <taxon>Xylariaceae</taxon>
        <taxon>Xylaria</taxon>
    </lineage>
</organism>
<proteinExistence type="predicted"/>
<keyword evidence="2" id="KW-1185">Reference proteome</keyword>
<dbReference type="Proteomes" id="UP001143856">
    <property type="component" value="Unassembled WGS sequence"/>
</dbReference>
<protein>
    <submittedName>
        <fullName evidence="1">Uncharacterized protein</fullName>
    </submittedName>
</protein>
<reference evidence="1" key="1">
    <citation type="submission" date="2022-10" db="EMBL/GenBank/DDBJ databases">
        <title>Genome Sequence of Xylaria curta.</title>
        <authorList>
            <person name="Buettner E."/>
        </authorList>
    </citation>
    <scope>NUCLEOTIDE SEQUENCE</scope>
    <source>
        <strain evidence="1">Babe10</strain>
    </source>
</reference>
<comment type="caution">
    <text evidence="1">The sequence shown here is derived from an EMBL/GenBank/DDBJ whole genome shotgun (WGS) entry which is preliminary data.</text>
</comment>
<dbReference type="EMBL" id="JAPDGR010004695">
    <property type="protein sequence ID" value="KAJ2967419.1"/>
    <property type="molecule type" value="Genomic_DNA"/>
</dbReference>
<accession>A0ACC1MMB5</accession>
<evidence type="ECO:0000313" key="2">
    <source>
        <dbReference type="Proteomes" id="UP001143856"/>
    </source>
</evidence>
<sequence>MKLVPDWRAQLRTEASKARPYSFVVTNLGVLDGARTPSDPVDDAEDRGWGIEHSVFAISAEVCGAAFQVSAISARDGALCVGCSWQDCVVDLKLAEAIVADLARWLRFLGES</sequence>